<keyword evidence="3" id="KW-0946">Virion</keyword>
<evidence type="ECO:0000256" key="2">
    <source>
        <dbReference type="ARBA" id="ARBA00022562"/>
    </source>
</evidence>
<dbReference type="EMBL" id="OR540300">
    <property type="protein sequence ID" value="WOL23317.1"/>
    <property type="molecule type" value="Genomic_DNA"/>
</dbReference>
<dbReference type="GO" id="GO:0019028">
    <property type="term" value="C:viral capsid"/>
    <property type="evidence" value="ECO:0007669"/>
    <property type="project" value="UniProtKB-KW"/>
</dbReference>
<sequence length="478" mass="51105">MKVPAKPADDSKFRSAYALGDPLRGVFRAVGDPIAAAMGRKTTLGYPSAGSTRASFSAGLDLLGTVALPGPSTIRLGKTSTESEAASATGALIGALAPGRGGLLDLGDAAAGGEQTFLARQVTLTDFCYPEAECLGSMILSMRHPLDVNSAAVASTPAGRDPRAVEAAWYELSEMAAVAVNHPDGQGGVRPSLVSLAFLVASRASEYADRSAADAVRTHVISNYGCRRAADRLDRFGACLLAMVRCRVFPHRIFGALGGLVSCVSQREIASVTVVVRGPQEGVKTETTSAPRSAVTVPACAYLDLDKELRIRKDDRCATILYLAFVYSQRNGREGARVHVVRSALNEDSLCEGLGHMYDRLRTANAMHGTEGATVPRPQQGAAFPLLRLFGDRNAPRCPIAHLTSRGATARLHEWTPDLRGRVSPDSCMYAAYCRIGYMDDLSTCVQRRNERFGSVDVPVTQLHGVTWSVGEWRECYL</sequence>
<evidence type="ECO:0000256" key="1">
    <source>
        <dbReference type="ARBA" id="ARBA00022561"/>
    </source>
</evidence>
<dbReference type="InterPro" id="IPR004999">
    <property type="entry name" value="Herpes_1"/>
</dbReference>
<proteinExistence type="inferred from homology"/>
<accession>A0AAU0K6S7</accession>
<reference evidence="4" key="1">
    <citation type="submission" date="2024-06" db="EMBL/GenBank/DDBJ databases">
        <title>Multidecadal high mortality disease events in Australian domestic geese associated with an alphaherpesvirus, designated Anatid alphaherpesvirus 2.</title>
        <authorList>
            <person name="Kelly-Bosma M."/>
            <person name="Neave M.J."/>
        </authorList>
    </citation>
    <scope>NUCLEOTIDE SEQUENCE</scope>
    <source>
        <strain evidence="4">ACDP 22-00165</strain>
    </source>
</reference>
<name>A0AAU0K6S7_9ALPH</name>
<dbReference type="Pfam" id="PF03327">
    <property type="entry name" value="Herpes_VP19C"/>
    <property type="match status" value="1"/>
</dbReference>
<evidence type="ECO:0000313" key="4">
    <source>
        <dbReference type="EMBL" id="WOL23317.1"/>
    </source>
</evidence>
<dbReference type="GO" id="GO:0019069">
    <property type="term" value="P:viral capsid assembly"/>
    <property type="evidence" value="ECO:0007669"/>
    <property type="project" value="InterPro"/>
</dbReference>
<protein>
    <submittedName>
        <fullName evidence="4">Capsid shell protein VP19C</fullName>
    </submittedName>
</protein>
<keyword evidence="1" id="KW-0167">Capsid protein</keyword>
<evidence type="ECO:0000256" key="3">
    <source>
        <dbReference type="ARBA" id="ARBA00022844"/>
    </source>
</evidence>
<dbReference type="HAMAP" id="MF_04018">
    <property type="entry name" value="HSV_TRX1"/>
    <property type="match status" value="1"/>
</dbReference>
<keyword evidence="2" id="KW-1048">Host nucleus</keyword>
<organism evidence="4">
    <name type="scientific">Anatid alphaherpesvirus 2</name>
    <dbReference type="NCBI Taxonomy" id="3080522"/>
    <lineage>
        <taxon>Viruses</taxon>
        <taxon>Duplodnaviria</taxon>
        <taxon>Heunggongvirae</taxon>
        <taxon>Peploviricota</taxon>
        <taxon>Herviviricetes</taxon>
        <taxon>Herpesvirales</taxon>
        <taxon>Orthoherpesviridae</taxon>
        <taxon>Alphaherpesvirinae</taxon>
    </lineage>
</organism>
<dbReference type="GO" id="GO:0003677">
    <property type="term" value="F:DNA binding"/>
    <property type="evidence" value="ECO:0007669"/>
    <property type="project" value="InterPro"/>
</dbReference>